<dbReference type="OrthoDB" id="871140at2"/>
<dbReference type="GO" id="GO:0042158">
    <property type="term" value="P:lipoprotein biosynthetic process"/>
    <property type="evidence" value="ECO:0007669"/>
    <property type="project" value="InterPro"/>
</dbReference>
<reference evidence="8 9" key="1">
    <citation type="submission" date="2017-11" db="EMBL/GenBank/DDBJ databases">
        <title>Taxonomic description and genome sequences of Spirosoma HA7 sp. nov., isolated from pollen microhabitat of Corylus avellana.</title>
        <authorList>
            <person name="Ambika Manirajan B."/>
            <person name="Suarez C."/>
            <person name="Ratering S."/>
            <person name="Geissler-Plaum R."/>
            <person name="Cardinale M."/>
            <person name="Sylvia S."/>
        </authorList>
    </citation>
    <scope>NUCLEOTIDE SEQUENCE [LARGE SCALE GENOMIC DNA]</scope>
    <source>
        <strain evidence="8 9">HA7</strain>
    </source>
</reference>
<comment type="similarity">
    <text evidence="1">Belongs to the Lgt family.</text>
</comment>
<organism evidence="8 9">
    <name type="scientific">Spirosoma pollinicola</name>
    <dbReference type="NCBI Taxonomy" id="2057025"/>
    <lineage>
        <taxon>Bacteria</taxon>
        <taxon>Pseudomonadati</taxon>
        <taxon>Bacteroidota</taxon>
        <taxon>Cytophagia</taxon>
        <taxon>Cytophagales</taxon>
        <taxon>Cytophagaceae</taxon>
        <taxon>Spirosoma</taxon>
    </lineage>
</organism>
<protein>
    <recommendedName>
        <fullName evidence="10">Prolipoprotein diacylglyceryl transferase</fullName>
    </recommendedName>
</protein>
<feature type="transmembrane region" description="Helical" evidence="7">
    <location>
        <begin position="187"/>
        <end position="204"/>
    </location>
</feature>
<feature type="transmembrane region" description="Helical" evidence="7">
    <location>
        <begin position="77"/>
        <end position="96"/>
    </location>
</feature>
<keyword evidence="5 7" id="KW-1133">Transmembrane helix</keyword>
<evidence type="ECO:0000256" key="7">
    <source>
        <dbReference type="SAM" id="Phobius"/>
    </source>
</evidence>
<keyword evidence="6 7" id="KW-0472">Membrane</keyword>
<feature type="transmembrane region" description="Helical" evidence="7">
    <location>
        <begin position="224"/>
        <end position="241"/>
    </location>
</feature>
<evidence type="ECO:0000256" key="6">
    <source>
        <dbReference type="ARBA" id="ARBA00023136"/>
    </source>
</evidence>
<dbReference type="PANTHER" id="PTHR30589:SF0">
    <property type="entry name" value="PHOSPHATIDYLGLYCEROL--PROLIPOPROTEIN DIACYLGLYCERYL TRANSFERASE"/>
    <property type="match status" value="1"/>
</dbReference>
<dbReference type="PANTHER" id="PTHR30589">
    <property type="entry name" value="PROLIPOPROTEIN DIACYLGLYCERYL TRANSFERASE"/>
    <property type="match status" value="1"/>
</dbReference>
<evidence type="ECO:0000313" key="9">
    <source>
        <dbReference type="Proteomes" id="UP000232883"/>
    </source>
</evidence>
<dbReference type="RefSeq" id="WP_100991137.1">
    <property type="nucleotide sequence ID" value="NZ_CP025096.1"/>
</dbReference>
<dbReference type="EMBL" id="CP025096">
    <property type="protein sequence ID" value="AUD04878.1"/>
    <property type="molecule type" value="Genomic_DNA"/>
</dbReference>
<feature type="transmembrane region" description="Helical" evidence="7">
    <location>
        <begin position="163"/>
        <end position="181"/>
    </location>
</feature>
<dbReference type="GO" id="GO:0008961">
    <property type="term" value="F:phosphatidylglycerol-prolipoprotein diacylglyceryl transferase activity"/>
    <property type="evidence" value="ECO:0007669"/>
    <property type="project" value="InterPro"/>
</dbReference>
<name>A0A2K8Z4V9_9BACT</name>
<feature type="transmembrane region" description="Helical" evidence="7">
    <location>
        <begin position="247"/>
        <end position="265"/>
    </location>
</feature>
<evidence type="ECO:0000256" key="1">
    <source>
        <dbReference type="ARBA" id="ARBA00007150"/>
    </source>
</evidence>
<evidence type="ECO:0000256" key="3">
    <source>
        <dbReference type="ARBA" id="ARBA00022679"/>
    </source>
</evidence>
<gene>
    <name evidence="8" type="ORF">CWM47_25355</name>
</gene>
<evidence type="ECO:0000256" key="5">
    <source>
        <dbReference type="ARBA" id="ARBA00022989"/>
    </source>
</evidence>
<feature type="transmembrane region" description="Helical" evidence="7">
    <location>
        <begin position="20"/>
        <end position="40"/>
    </location>
</feature>
<proteinExistence type="inferred from homology"/>
<feature type="transmembrane region" description="Helical" evidence="7">
    <location>
        <begin position="102"/>
        <end position="122"/>
    </location>
</feature>
<dbReference type="AlphaFoldDB" id="A0A2K8Z4V9"/>
<evidence type="ECO:0000256" key="2">
    <source>
        <dbReference type="ARBA" id="ARBA00022475"/>
    </source>
</evidence>
<accession>A0A2K8Z4V9</accession>
<evidence type="ECO:0000313" key="8">
    <source>
        <dbReference type="EMBL" id="AUD04878.1"/>
    </source>
</evidence>
<keyword evidence="9" id="KW-1185">Reference proteome</keyword>
<dbReference type="GO" id="GO:0005886">
    <property type="term" value="C:plasma membrane"/>
    <property type="evidence" value="ECO:0007669"/>
    <property type="project" value="InterPro"/>
</dbReference>
<evidence type="ECO:0008006" key="10">
    <source>
        <dbReference type="Google" id="ProtNLM"/>
    </source>
</evidence>
<keyword evidence="4 7" id="KW-0812">Transmembrane</keyword>
<evidence type="ECO:0000256" key="4">
    <source>
        <dbReference type="ARBA" id="ARBA00022692"/>
    </source>
</evidence>
<dbReference type="Pfam" id="PF01790">
    <property type="entry name" value="LGT"/>
    <property type="match status" value="1"/>
</dbReference>
<feature type="transmembrane region" description="Helical" evidence="7">
    <location>
        <begin position="46"/>
        <end position="65"/>
    </location>
</feature>
<dbReference type="Proteomes" id="UP000232883">
    <property type="component" value="Chromosome"/>
</dbReference>
<sequence>MHYKGILTLHLFGRAIPTFLFLGTIGYVVGVGLGFCLAWQTGLPLWAMVVLCLVSALTFFVLAFLHKIITGHEELIYYHHEIAIMTVSALVLRWVLHQPVVPFLEITLLGIGTFLAFGRLGCLNAGCCHGRPYHPISVIYGDEHRKAGFTAHYVGIRLFPIQLVESVCVFLITGIGAWLFLAQQPTGTVLGWYTFSYGTIRFLLEFFRGDPDRPYRRGFSEAQWTTLLLMLVVLLYEGLGQLAFHTWHWLILTGLLLLMVVLRLYSSIAGNQTMALRNPHHVREIADILSHLDMQVQRPTPAVVKVWTTSLGYQLSGQTVVEKLADWRLFSLSCKQGSISQSEAQALSGIILQLRLKNQTHQLVHSPPVYHLLVPEKDIGRESNYR</sequence>
<dbReference type="KEGG" id="spir:CWM47_25355"/>
<keyword evidence="2" id="KW-1003">Cell membrane</keyword>
<dbReference type="InterPro" id="IPR001640">
    <property type="entry name" value="Lgt"/>
</dbReference>
<keyword evidence="3" id="KW-0808">Transferase</keyword>